<dbReference type="AlphaFoldDB" id="A0A9P4IP36"/>
<organism evidence="2 3">
    <name type="scientific">Rhizodiscina lignyota</name>
    <dbReference type="NCBI Taxonomy" id="1504668"/>
    <lineage>
        <taxon>Eukaryota</taxon>
        <taxon>Fungi</taxon>
        <taxon>Dikarya</taxon>
        <taxon>Ascomycota</taxon>
        <taxon>Pezizomycotina</taxon>
        <taxon>Dothideomycetes</taxon>
        <taxon>Pleosporomycetidae</taxon>
        <taxon>Aulographales</taxon>
        <taxon>Rhizodiscinaceae</taxon>
        <taxon>Rhizodiscina</taxon>
    </lineage>
</organism>
<proteinExistence type="predicted"/>
<name>A0A9P4IP36_9PEZI</name>
<evidence type="ECO:0000313" key="2">
    <source>
        <dbReference type="EMBL" id="KAF2105050.1"/>
    </source>
</evidence>
<protein>
    <submittedName>
        <fullName evidence="2">Uncharacterized protein</fullName>
    </submittedName>
</protein>
<feature type="compositionally biased region" description="Pro residues" evidence="1">
    <location>
        <begin position="545"/>
        <end position="558"/>
    </location>
</feature>
<accession>A0A9P4IP36</accession>
<feature type="region of interest" description="Disordered" evidence="1">
    <location>
        <begin position="613"/>
        <end position="658"/>
    </location>
</feature>
<keyword evidence="3" id="KW-1185">Reference proteome</keyword>
<dbReference type="EMBL" id="ML978121">
    <property type="protein sequence ID" value="KAF2105050.1"/>
    <property type="molecule type" value="Genomic_DNA"/>
</dbReference>
<reference evidence="2" key="1">
    <citation type="journal article" date="2020" name="Stud. Mycol.">
        <title>101 Dothideomycetes genomes: a test case for predicting lifestyles and emergence of pathogens.</title>
        <authorList>
            <person name="Haridas S."/>
            <person name="Albert R."/>
            <person name="Binder M."/>
            <person name="Bloem J."/>
            <person name="Labutti K."/>
            <person name="Salamov A."/>
            <person name="Andreopoulos B."/>
            <person name="Baker S."/>
            <person name="Barry K."/>
            <person name="Bills G."/>
            <person name="Bluhm B."/>
            <person name="Cannon C."/>
            <person name="Castanera R."/>
            <person name="Culley D."/>
            <person name="Daum C."/>
            <person name="Ezra D."/>
            <person name="Gonzalez J."/>
            <person name="Henrissat B."/>
            <person name="Kuo A."/>
            <person name="Liang C."/>
            <person name="Lipzen A."/>
            <person name="Lutzoni F."/>
            <person name="Magnuson J."/>
            <person name="Mondo S."/>
            <person name="Nolan M."/>
            <person name="Ohm R."/>
            <person name="Pangilinan J."/>
            <person name="Park H.-J."/>
            <person name="Ramirez L."/>
            <person name="Alfaro M."/>
            <person name="Sun H."/>
            <person name="Tritt A."/>
            <person name="Yoshinaga Y."/>
            <person name="Zwiers L.-H."/>
            <person name="Turgeon B."/>
            <person name="Goodwin S."/>
            <person name="Spatafora J."/>
            <person name="Crous P."/>
            <person name="Grigoriev I."/>
        </authorList>
    </citation>
    <scope>NUCLEOTIDE SEQUENCE</scope>
    <source>
        <strain evidence="2">CBS 133067</strain>
    </source>
</reference>
<feature type="region of interest" description="Disordered" evidence="1">
    <location>
        <begin position="164"/>
        <end position="190"/>
    </location>
</feature>
<comment type="caution">
    <text evidence="2">The sequence shown here is derived from an EMBL/GenBank/DDBJ whole genome shotgun (WGS) entry which is preliminary data.</text>
</comment>
<sequence>MYPAGYNVNDDFFDAIEWAKRLSNNYFVDLDDSAPSEIQELGQTIKSVKDRLEAFQKLKSTLRGETLRLESLETTLHECDAYLSKNSILQKRQVEENERLVWKSFRIWQTGRFDFEAKAKQFKAALQLEMSQLVVLCGKLVLTAKINTDVASLSVPAQSIQYHSDYPDVPRPKARHRAAHGHSQDSKAAEMEEALQELKALGYKFKRIETNAASKRRPADFGQIDEDLLRCWRKYCLSAGIPANEIPPISREEVLERPAQVRHKWIIEERTRSRREAITTFKYDSTDAPDSGHTATIDLHLYVNKRLSSYLAKNPHPELRDYEIAPINKGRKIHYIPPLEHDFHSPRQAHPYVFHHDTANSDGERRQVTFMNEEHRIVIERNGETLLDTYIPQPVYTFSRPAYQDFFLGDLRGETLFRGETLTRFDIRAIWSETTAGVHLCNLQVLFIWLAPDNDYKKHSLSFYASNKDPQEFLEFPICWFQAPLEKPKNTLELCFVEQTSTASHQRRGSKQTSSAVLGTSRRSLTSTIIRKMSVGNSKGIENIPTPPSTGPSIPPRSSPAGSEQAAMENRQPAPAGIVAKYGWVSIRFGNGTSMFECKKILEDALSPKEERLKPSFENPFPLLPSPAMSGSEKRTTPMLPALPDSGSFSEWASKFPS</sequence>
<feature type="region of interest" description="Disordered" evidence="1">
    <location>
        <begin position="536"/>
        <end position="571"/>
    </location>
</feature>
<evidence type="ECO:0000313" key="3">
    <source>
        <dbReference type="Proteomes" id="UP000799772"/>
    </source>
</evidence>
<gene>
    <name evidence="2" type="ORF">NA57DRAFT_51832</name>
</gene>
<evidence type="ECO:0000256" key="1">
    <source>
        <dbReference type="SAM" id="MobiDB-lite"/>
    </source>
</evidence>
<feature type="compositionally biased region" description="Polar residues" evidence="1">
    <location>
        <begin position="647"/>
        <end position="658"/>
    </location>
</feature>
<dbReference type="Proteomes" id="UP000799772">
    <property type="component" value="Unassembled WGS sequence"/>
</dbReference>